<sequence length="363" mass="41815">MFSSISKAWNEVSDESGGGKESSVKFSQSTRDSPRRNGHYIHYDKSKNPLDRIRKTEGKKGSPRILKPSNDNKQNSVWGSALKNLSKVFKKDDGELGSMKEYMNGMIKVPKERKELVRSKRGDTLSIGDLDKDNVNERESRRRRRTDTISSRVESIGNSFNRYKKRRNGDPTEVPKYESYSKFEIDVPKYQYQKETNNGYENYSTAVDTRYHSNETSWKAHTPTDSKPASQGLTFSKITAHDLPSSPIYHNTQSSLSKEHSKKSNLSLENNVDKSYIDSSRIEQLCKKVEQLENTVEGLRDELRQANEKSLQLEKSINSNDHSILKDLDKTDDMPHFKFEDDNNISRPLSPVKVDLDRFKFIR</sequence>
<feature type="compositionally biased region" description="Polar residues" evidence="2">
    <location>
        <begin position="69"/>
        <end position="78"/>
    </location>
</feature>
<dbReference type="EMBL" id="KV454210">
    <property type="protein sequence ID" value="ODQ59543.1"/>
    <property type="molecule type" value="Genomic_DNA"/>
</dbReference>
<feature type="region of interest" description="Disordered" evidence="2">
    <location>
        <begin position="1"/>
        <end position="78"/>
    </location>
</feature>
<keyword evidence="4" id="KW-1185">Reference proteome</keyword>
<keyword evidence="1" id="KW-0175">Coiled coil</keyword>
<feature type="compositionally biased region" description="Basic and acidic residues" evidence="2">
    <location>
        <begin position="41"/>
        <end position="60"/>
    </location>
</feature>
<dbReference type="GeneID" id="30201925"/>
<gene>
    <name evidence="3" type="ORF">WICANDRAFT_78191</name>
</gene>
<protein>
    <submittedName>
        <fullName evidence="3">Uncharacterized protein</fullName>
    </submittedName>
</protein>
<feature type="region of interest" description="Disordered" evidence="2">
    <location>
        <begin position="242"/>
        <end position="267"/>
    </location>
</feature>
<organism evidence="3 4">
    <name type="scientific">Wickerhamomyces anomalus (strain ATCC 58044 / CBS 1984 / NCYC 433 / NRRL Y-366-8)</name>
    <name type="common">Yeast</name>
    <name type="synonym">Hansenula anomala</name>
    <dbReference type="NCBI Taxonomy" id="683960"/>
    <lineage>
        <taxon>Eukaryota</taxon>
        <taxon>Fungi</taxon>
        <taxon>Dikarya</taxon>
        <taxon>Ascomycota</taxon>
        <taxon>Saccharomycotina</taxon>
        <taxon>Saccharomycetes</taxon>
        <taxon>Phaffomycetales</taxon>
        <taxon>Wickerhamomycetaceae</taxon>
        <taxon>Wickerhamomyces</taxon>
    </lineage>
</organism>
<proteinExistence type="predicted"/>
<dbReference type="AlphaFoldDB" id="A0A1E3P2G9"/>
<dbReference type="RefSeq" id="XP_019038750.1">
    <property type="nucleotide sequence ID" value="XM_019184679.1"/>
</dbReference>
<evidence type="ECO:0000256" key="2">
    <source>
        <dbReference type="SAM" id="MobiDB-lite"/>
    </source>
</evidence>
<evidence type="ECO:0000256" key="1">
    <source>
        <dbReference type="SAM" id="Coils"/>
    </source>
</evidence>
<name>A0A1E3P2G9_WICAA</name>
<feature type="region of interest" description="Disordered" evidence="2">
    <location>
        <begin position="125"/>
        <end position="153"/>
    </location>
</feature>
<evidence type="ECO:0000313" key="4">
    <source>
        <dbReference type="Proteomes" id="UP000094112"/>
    </source>
</evidence>
<evidence type="ECO:0000313" key="3">
    <source>
        <dbReference type="EMBL" id="ODQ59543.1"/>
    </source>
</evidence>
<dbReference type="OrthoDB" id="10599670at2759"/>
<feature type="compositionally biased region" description="Basic and acidic residues" evidence="2">
    <location>
        <begin position="125"/>
        <end position="140"/>
    </location>
</feature>
<dbReference type="Proteomes" id="UP000094112">
    <property type="component" value="Unassembled WGS sequence"/>
</dbReference>
<feature type="coiled-coil region" evidence="1">
    <location>
        <begin position="282"/>
        <end position="316"/>
    </location>
</feature>
<reference evidence="3 4" key="1">
    <citation type="journal article" date="2016" name="Proc. Natl. Acad. Sci. U.S.A.">
        <title>Comparative genomics of biotechnologically important yeasts.</title>
        <authorList>
            <person name="Riley R."/>
            <person name="Haridas S."/>
            <person name="Wolfe K.H."/>
            <person name="Lopes M.R."/>
            <person name="Hittinger C.T."/>
            <person name="Goeker M."/>
            <person name="Salamov A.A."/>
            <person name="Wisecaver J.H."/>
            <person name="Long T.M."/>
            <person name="Calvey C.H."/>
            <person name="Aerts A.L."/>
            <person name="Barry K.W."/>
            <person name="Choi C."/>
            <person name="Clum A."/>
            <person name="Coughlan A.Y."/>
            <person name="Deshpande S."/>
            <person name="Douglass A.P."/>
            <person name="Hanson S.J."/>
            <person name="Klenk H.-P."/>
            <person name="LaButti K.M."/>
            <person name="Lapidus A."/>
            <person name="Lindquist E.A."/>
            <person name="Lipzen A.M."/>
            <person name="Meier-Kolthoff J.P."/>
            <person name="Ohm R.A."/>
            <person name="Otillar R.P."/>
            <person name="Pangilinan J.L."/>
            <person name="Peng Y."/>
            <person name="Rokas A."/>
            <person name="Rosa C.A."/>
            <person name="Scheuner C."/>
            <person name="Sibirny A.A."/>
            <person name="Slot J.C."/>
            <person name="Stielow J.B."/>
            <person name="Sun H."/>
            <person name="Kurtzman C.P."/>
            <person name="Blackwell M."/>
            <person name="Grigoriev I.V."/>
            <person name="Jeffries T.W."/>
        </authorList>
    </citation>
    <scope>NUCLEOTIDE SEQUENCE [LARGE SCALE GENOMIC DNA]</scope>
    <source>
        <strain evidence="4">ATCC 58044 / CBS 1984 / NCYC 433 / NRRL Y-366-8</strain>
    </source>
</reference>
<accession>A0A1E3P2G9</accession>